<proteinExistence type="predicted"/>
<dbReference type="Pfam" id="PF03099">
    <property type="entry name" value="BPL_LplA_LipB"/>
    <property type="match status" value="1"/>
</dbReference>
<dbReference type="Proteomes" id="UP000608345">
    <property type="component" value="Unassembled WGS sequence"/>
</dbReference>
<keyword evidence="2" id="KW-0092">Biotin</keyword>
<keyword evidence="8" id="KW-1185">Reference proteome</keyword>
<dbReference type="NCBIfam" id="TIGR00121">
    <property type="entry name" value="birA_ligase"/>
    <property type="match status" value="1"/>
</dbReference>
<dbReference type="Gene3D" id="3.30.930.10">
    <property type="entry name" value="Bira Bifunctional Protein, Domain 2"/>
    <property type="match status" value="1"/>
</dbReference>
<evidence type="ECO:0000256" key="3">
    <source>
        <dbReference type="ARBA" id="ARBA00024227"/>
    </source>
</evidence>
<dbReference type="EC" id="6.3.4.15" evidence="3"/>
<evidence type="ECO:0000313" key="8">
    <source>
        <dbReference type="Proteomes" id="UP000608345"/>
    </source>
</evidence>
<dbReference type="AlphaFoldDB" id="A0A918JJS7"/>
<dbReference type="InterPro" id="IPR003142">
    <property type="entry name" value="BPL_C"/>
</dbReference>
<dbReference type="InterPro" id="IPR045864">
    <property type="entry name" value="aa-tRNA-synth_II/BPL/LPL"/>
</dbReference>
<dbReference type="SUPFAM" id="SSF55681">
    <property type="entry name" value="Class II aaRS and biotin synthetases"/>
    <property type="match status" value="1"/>
</dbReference>
<evidence type="ECO:0000256" key="1">
    <source>
        <dbReference type="ARBA" id="ARBA00022598"/>
    </source>
</evidence>
<keyword evidence="1 7" id="KW-0436">Ligase</keyword>
<dbReference type="InterPro" id="IPR004408">
    <property type="entry name" value="Biotin_CoA_COase_ligase"/>
</dbReference>
<comment type="catalytic activity">
    <reaction evidence="4">
        <text>biotin + L-lysyl-[protein] + ATP = N(6)-biotinyl-L-lysyl-[protein] + AMP + diphosphate + H(+)</text>
        <dbReference type="Rhea" id="RHEA:11756"/>
        <dbReference type="Rhea" id="RHEA-COMP:9752"/>
        <dbReference type="Rhea" id="RHEA-COMP:10505"/>
        <dbReference type="ChEBI" id="CHEBI:15378"/>
        <dbReference type="ChEBI" id="CHEBI:29969"/>
        <dbReference type="ChEBI" id="CHEBI:30616"/>
        <dbReference type="ChEBI" id="CHEBI:33019"/>
        <dbReference type="ChEBI" id="CHEBI:57586"/>
        <dbReference type="ChEBI" id="CHEBI:83144"/>
        <dbReference type="ChEBI" id="CHEBI:456215"/>
        <dbReference type="EC" id="6.3.4.15"/>
    </reaction>
</comment>
<dbReference type="PANTHER" id="PTHR12835">
    <property type="entry name" value="BIOTIN PROTEIN LIGASE"/>
    <property type="match status" value="1"/>
</dbReference>
<dbReference type="EMBL" id="BMYS01000007">
    <property type="protein sequence ID" value="GGW84948.1"/>
    <property type="molecule type" value="Genomic_DNA"/>
</dbReference>
<evidence type="ECO:0000256" key="4">
    <source>
        <dbReference type="ARBA" id="ARBA00047846"/>
    </source>
</evidence>
<feature type="domain" description="Biotin protein ligase C-terminal" evidence="5">
    <location>
        <begin position="239"/>
        <end position="282"/>
    </location>
</feature>
<evidence type="ECO:0000259" key="6">
    <source>
        <dbReference type="Pfam" id="PF03099"/>
    </source>
</evidence>
<dbReference type="CDD" id="cd16442">
    <property type="entry name" value="BPL"/>
    <property type="match status" value="1"/>
</dbReference>
<evidence type="ECO:0000313" key="7">
    <source>
        <dbReference type="EMBL" id="GGW84948.1"/>
    </source>
</evidence>
<evidence type="ECO:0000259" key="5">
    <source>
        <dbReference type="Pfam" id="PF02237"/>
    </source>
</evidence>
<dbReference type="PANTHER" id="PTHR12835:SF5">
    <property type="entry name" value="BIOTIN--PROTEIN LIGASE"/>
    <property type="match status" value="1"/>
</dbReference>
<dbReference type="Pfam" id="PF02237">
    <property type="entry name" value="BPL_C"/>
    <property type="match status" value="1"/>
</dbReference>
<protein>
    <recommendedName>
        <fullName evidence="3">biotin--[biotin carboxyl-carrier protein] ligase</fullName>
        <ecNumber evidence="3">6.3.4.15</ecNumber>
    </recommendedName>
</protein>
<dbReference type="InterPro" id="IPR004143">
    <property type="entry name" value="BPL_LPL_catalytic"/>
</dbReference>
<dbReference type="GO" id="GO:0005737">
    <property type="term" value="C:cytoplasm"/>
    <property type="evidence" value="ECO:0007669"/>
    <property type="project" value="TreeGrafter"/>
</dbReference>
<dbReference type="RefSeq" id="WP_189384746.1">
    <property type="nucleotide sequence ID" value="NZ_BAABFY010000053.1"/>
</dbReference>
<reference evidence="7" key="1">
    <citation type="journal article" date="2014" name="Int. J. Syst. Evol. Microbiol.">
        <title>Complete genome sequence of Corynebacterium casei LMG S-19264T (=DSM 44701T), isolated from a smear-ripened cheese.</title>
        <authorList>
            <consortium name="US DOE Joint Genome Institute (JGI-PGF)"/>
            <person name="Walter F."/>
            <person name="Albersmeier A."/>
            <person name="Kalinowski J."/>
            <person name="Ruckert C."/>
        </authorList>
    </citation>
    <scope>NUCLEOTIDE SEQUENCE</scope>
    <source>
        <strain evidence="7">KCTC 23732</strain>
    </source>
</reference>
<reference evidence="7" key="2">
    <citation type="submission" date="2020-09" db="EMBL/GenBank/DDBJ databases">
        <authorList>
            <person name="Sun Q."/>
            <person name="Kim S."/>
        </authorList>
    </citation>
    <scope>NUCLEOTIDE SEQUENCE</scope>
    <source>
        <strain evidence="7">KCTC 23732</strain>
    </source>
</reference>
<dbReference type="GO" id="GO:0004077">
    <property type="term" value="F:biotin--[biotin carboxyl-carrier protein] ligase activity"/>
    <property type="evidence" value="ECO:0007669"/>
    <property type="project" value="UniProtKB-EC"/>
</dbReference>
<comment type="caution">
    <text evidence="7">The sequence shown here is derived from an EMBL/GenBank/DDBJ whole genome shotgun (WGS) entry which is preliminary data.</text>
</comment>
<gene>
    <name evidence="7" type="primary">birA</name>
    <name evidence="7" type="ORF">GCM10011450_13740</name>
</gene>
<dbReference type="Gene3D" id="2.30.30.100">
    <property type="match status" value="1"/>
</dbReference>
<accession>A0A918JJS7</accession>
<name>A0A918JJS7_9BURK</name>
<feature type="domain" description="BPL/LPL catalytic" evidence="6">
    <location>
        <begin position="27"/>
        <end position="164"/>
    </location>
</feature>
<organism evidence="7 8">
    <name type="scientific">Advenella faeciporci</name>
    <dbReference type="NCBI Taxonomy" id="797535"/>
    <lineage>
        <taxon>Bacteria</taxon>
        <taxon>Pseudomonadati</taxon>
        <taxon>Pseudomonadota</taxon>
        <taxon>Betaproteobacteria</taxon>
        <taxon>Burkholderiales</taxon>
        <taxon>Alcaligenaceae</taxon>
    </lineage>
</organism>
<evidence type="ECO:0000256" key="2">
    <source>
        <dbReference type="ARBA" id="ARBA00023267"/>
    </source>
</evidence>
<sequence>MTLLPSAGTLQKILFSALPDFSSLAWVEQIDSTNTFLMQEARNPQSQWGRPALIGAHHQQKGKGRSGRKWVDNAGATLMFSCAYDVFLPPAQLPMLAPVAGIVACEQLRKIVGSAARDRLSMKWPNDIQFDEGKLSGLLVESVKPGNGRVNERHHVVVVGMGMNLSQAEALSQDLGRKVADWTSVLMSLNRQDEQAEHIALLVARIARAWSEAFSLYEQEGFAPFRQRHESLDALKTCEVNVLSGDKIVLTGIARGLNDQACLVVENGQGLHLVTNGDISIRARTHT</sequence>